<comment type="caution">
    <text evidence="2">The sequence shown here is derived from an EMBL/GenBank/DDBJ whole genome shotgun (WGS) entry which is preliminary data.</text>
</comment>
<dbReference type="RefSeq" id="WP_349243757.1">
    <property type="nucleotide sequence ID" value="NZ_JASCXX010000004.1"/>
</dbReference>
<protein>
    <submittedName>
        <fullName evidence="2">STAS domain-containing protein</fullName>
    </submittedName>
</protein>
<dbReference type="PANTHER" id="PTHR33495">
    <property type="entry name" value="ANTI-SIGMA FACTOR ANTAGONIST TM_1081-RELATED-RELATED"/>
    <property type="match status" value="1"/>
</dbReference>
<dbReference type="SUPFAM" id="SSF52091">
    <property type="entry name" value="SpoIIaa-like"/>
    <property type="match status" value="1"/>
</dbReference>
<reference evidence="2" key="1">
    <citation type="submission" date="2023-05" db="EMBL/GenBank/DDBJ databases">
        <title>Anaerotaeda fermentans gen. nov., sp. nov., a novel anaerobic planctomycete of the new family within the order Sedimentisphaerales isolated from Taman Peninsula, Russia.</title>
        <authorList>
            <person name="Khomyakova M.A."/>
            <person name="Merkel A.Y."/>
            <person name="Slobodkin A.I."/>
        </authorList>
    </citation>
    <scope>NUCLEOTIDE SEQUENCE</scope>
    <source>
        <strain evidence="2">M17dextr</strain>
    </source>
</reference>
<evidence type="ECO:0000259" key="1">
    <source>
        <dbReference type="PROSITE" id="PS50801"/>
    </source>
</evidence>
<gene>
    <name evidence="2" type="ORF">QJ522_04795</name>
</gene>
<keyword evidence="3" id="KW-1185">Reference proteome</keyword>
<dbReference type="Pfam" id="PF01740">
    <property type="entry name" value="STAS"/>
    <property type="match status" value="1"/>
</dbReference>
<feature type="domain" description="STAS" evidence="1">
    <location>
        <begin position="40"/>
        <end position="111"/>
    </location>
</feature>
<proteinExistence type="predicted"/>
<dbReference type="PROSITE" id="PS50801">
    <property type="entry name" value="STAS"/>
    <property type="match status" value="1"/>
</dbReference>
<name>A0AAW6TY32_9BACT</name>
<dbReference type="AlphaFoldDB" id="A0AAW6TY32"/>
<organism evidence="2 3">
    <name type="scientific">Anaerobaca lacustris</name>
    <dbReference type="NCBI Taxonomy" id="3044600"/>
    <lineage>
        <taxon>Bacteria</taxon>
        <taxon>Pseudomonadati</taxon>
        <taxon>Planctomycetota</taxon>
        <taxon>Phycisphaerae</taxon>
        <taxon>Sedimentisphaerales</taxon>
        <taxon>Anaerobacaceae</taxon>
        <taxon>Anaerobaca</taxon>
    </lineage>
</organism>
<dbReference type="Proteomes" id="UP001431776">
    <property type="component" value="Unassembled WGS sequence"/>
</dbReference>
<evidence type="ECO:0000313" key="2">
    <source>
        <dbReference type="EMBL" id="MDI6448351.1"/>
    </source>
</evidence>
<accession>A0AAW6TY32</accession>
<dbReference type="EMBL" id="JASCXX010000004">
    <property type="protein sequence ID" value="MDI6448351.1"/>
    <property type="molecule type" value="Genomic_DNA"/>
</dbReference>
<evidence type="ECO:0000313" key="3">
    <source>
        <dbReference type="Proteomes" id="UP001431776"/>
    </source>
</evidence>
<dbReference type="InterPro" id="IPR036513">
    <property type="entry name" value="STAS_dom_sf"/>
</dbReference>
<dbReference type="PANTHER" id="PTHR33495:SF2">
    <property type="entry name" value="ANTI-SIGMA FACTOR ANTAGONIST TM_1081-RELATED"/>
    <property type="match status" value="1"/>
</dbReference>
<sequence>MGIQNWSEDIVLVDLPQEPELGDELKTVTEMVRDRGDCEVVVDFSEVDIITSSSLSKLLKLRKLVGDCGHRLVFCSVAPATKGIFTITGLDGIFEMVDDKFVALATLQMVG</sequence>
<dbReference type="InterPro" id="IPR002645">
    <property type="entry name" value="STAS_dom"/>
</dbReference>
<dbReference type="GO" id="GO:0043856">
    <property type="term" value="F:anti-sigma factor antagonist activity"/>
    <property type="evidence" value="ECO:0007669"/>
    <property type="project" value="TreeGrafter"/>
</dbReference>
<dbReference type="Gene3D" id="3.30.750.24">
    <property type="entry name" value="STAS domain"/>
    <property type="match status" value="1"/>
</dbReference>